<organism evidence="13 14">
    <name type="scientific">Saitoella complicata (strain BCRC 22490 / CBS 7301 / JCM 7358 / NBRC 10748 / NRRL Y-17804)</name>
    <dbReference type="NCBI Taxonomy" id="698492"/>
    <lineage>
        <taxon>Eukaryota</taxon>
        <taxon>Fungi</taxon>
        <taxon>Dikarya</taxon>
        <taxon>Ascomycota</taxon>
        <taxon>Taphrinomycotina</taxon>
        <taxon>Taphrinomycotina incertae sedis</taxon>
        <taxon>Saitoella</taxon>
    </lineage>
</organism>
<evidence type="ECO:0000256" key="4">
    <source>
        <dbReference type="ARBA" id="ARBA00022723"/>
    </source>
</evidence>
<gene>
    <name evidence="13" type="ORF">G7K_1770-t1</name>
</gene>
<evidence type="ECO:0000256" key="5">
    <source>
        <dbReference type="ARBA" id="ARBA00022989"/>
    </source>
</evidence>
<dbReference type="EMBL" id="BACD03000009">
    <property type="protein sequence ID" value="GAO47567.1"/>
    <property type="molecule type" value="Genomic_DNA"/>
</dbReference>
<evidence type="ECO:0000256" key="1">
    <source>
        <dbReference type="ARBA" id="ARBA00001970"/>
    </source>
</evidence>
<evidence type="ECO:0000256" key="9">
    <source>
        <dbReference type="ARBA" id="ARBA00023136"/>
    </source>
</evidence>
<evidence type="ECO:0000256" key="2">
    <source>
        <dbReference type="ARBA" id="ARBA00004141"/>
    </source>
</evidence>
<comment type="caution">
    <text evidence="13">The sequence shown here is derived from an EMBL/GenBank/DDBJ whole genome shotgun (WGS) entry which is preliminary data.</text>
</comment>
<feature type="transmembrane region" description="Helical" evidence="12">
    <location>
        <begin position="378"/>
        <end position="396"/>
    </location>
</feature>
<dbReference type="PANTHER" id="PTHR23289">
    <property type="entry name" value="CYTOCHROME C OXIDASE ASSEMBLY PROTEIN COX15"/>
    <property type="match status" value="1"/>
</dbReference>
<keyword evidence="14" id="KW-1185">Reference proteome</keyword>
<evidence type="ECO:0000313" key="14">
    <source>
        <dbReference type="Proteomes" id="UP000033140"/>
    </source>
</evidence>
<comment type="pathway">
    <text evidence="10">Porphyrin-containing compound metabolism; heme A biosynthesis; heme A from heme O: step 1/1.</text>
</comment>
<evidence type="ECO:0000313" key="13">
    <source>
        <dbReference type="EMBL" id="GAO47567.1"/>
    </source>
</evidence>
<dbReference type="AlphaFoldDB" id="A0A0E9NCH1"/>
<evidence type="ECO:0000256" key="11">
    <source>
        <dbReference type="ARBA" id="ARBA00048044"/>
    </source>
</evidence>
<proteinExistence type="inferred from homology"/>
<keyword evidence="7" id="KW-0408">Iron</keyword>
<dbReference type="HAMAP" id="MF_01665">
    <property type="entry name" value="HemeA_synth_type2"/>
    <property type="match status" value="1"/>
</dbReference>
<feature type="transmembrane region" description="Helical" evidence="12">
    <location>
        <begin position="254"/>
        <end position="275"/>
    </location>
</feature>
<feature type="transmembrane region" description="Helical" evidence="12">
    <location>
        <begin position="408"/>
        <end position="430"/>
    </location>
</feature>
<keyword evidence="9 12" id="KW-0472">Membrane</keyword>
<reference evidence="13 14" key="3">
    <citation type="journal article" date="2015" name="Genome Announc.">
        <title>Draft Genome Sequence of the Archiascomycetous Yeast Saitoella complicata.</title>
        <authorList>
            <person name="Yamauchi K."/>
            <person name="Kondo S."/>
            <person name="Hamamoto M."/>
            <person name="Takahashi Y."/>
            <person name="Ogura Y."/>
            <person name="Hayashi T."/>
            <person name="Nishida H."/>
        </authorList>
    </citation>
    <scope>NUCLEOTIDE SEQUENCE [LARGE SCALE GENOMIC DNA]</scope>
    <source>
        <strain evidence="13 14">NRRL Y-17804</strain>
    </source>
</reference>
<dbReference type="GO" id="GO:0046872">
    <property type="term" value="F:metal ion binding"/>
    <property type="evidence" value="ECO:0007669"/>
    <property type="project" value="UniProtKB-KW"/>
</dbReference>
<dbReference type="GO" id="GO:0120547">
    <property type="term" value="F:heme A synthase activity"/>
    <property type="evidence" value="ECO:0007669"/>
    <property type="project" value="UniProtKB-EC"/>
</dbReference>
<comment type="subcellular location">
    <subcellularLocation>
        <location evidence="2">Membrane</location>
        <topology evidence="2">Multi-pass membrane protein</topology>
    </subcellularLocation>
</comment>
<reference evidence="13 14" key="2">
    <citation type="journal article" date="2014" name="J. Gen. Appl. Microbiol.">
        <title>The early diverging ascomycetous budding yeast Saitoella complicata has three histone deacetylases belonging to the Clr6, Hos2, and Rpd3 lineages.</title>
        <authorList>
            <person name="Nishida H."/>
            <person name="Matsumoto T."/>
            <person name="Kondo S."/>
            <person name="Hamamoto M."/>
            <person name="Yoshikawa H."/>
        </authorList>
    </citation>
    <scope>NUCLEOTIDE SEQUENCE [LARGE SCALE GENOMIC DNA]</scope>
    <source>
        <strain evidence="13 14">NRRL Y-17804</strain>
    </source>
</reference>
<dbReference type="GO" id="GO:0006784">
    <property type="term" value="P:heme A biosynthetic process"/>
    <property type="evidence" value="ECO:0007669"/>
    <property type="project" value="InterPro"/>
</dbReference>
<protein>
    <recommendedName>
        <fullName evidence="15">Cytochrome c oxidase assembly protein subunit 15</fullName>
    </recommendedName>
</protein>
<evidence type="ECO:0000256" key="6">
    <source>
        <dbReference type="ARBA" id="ARBA00023002"/>
    </source>
</evidence>
<evidence type="ECO:0008006" key="15">
    <source>
        <dbReference type="Google" id="ProtNLM"/>
    </source>
</evidence>
<dbReference type="InterPro" id="IPR003780">
    <property type="entry name" value="COX15/CtaA_fam"/>
</dbReference>
<dbReference type="OMA" id="AFVCYSW"/>
<evidence type="ECO:0000256" key="12">
    <source>
        <dbReference type="SAM" id="Phobius"/>
    </source>
</evidence>
<dbReference type="GO" id="GO:0016653">
    <property type="term" value="F:oxidoreductase activity, acting on NAD(P)H, heme protein as acceptor"/>
    <property type="evidence" value="ECO:0007669"/>
    <property type="project" value="TreeGrafter"/>
</dbReference>
<dbReference type="STRING" id="698492.A0A0E9NCH1"/>
<evidence type="ECO:0000256" key="3">
    <source>
        <dbReference type="ARBA" id="ARBA00022692"/>
    </source>
</evidence>
<dbReference type="PANTHER" id="PTHR23289:SF2">
    <property type="entry name" value="CYTOCHROME C OXIDASE ASSEMBLY PROTEIN COX15 HOMOLOG"/>
    <property type="match status" value="1"/>
</dbReference>
<feature type="transmembrane region" description="Helical" evidence="12">
    <location>
        <begin position="305"/>
        <end position="329"/>
    </location>
</feature>
<keyword evidence="4" id="KW-0479">Metal-binding</keyword>
<evidence type="ECO:0000256" key="8">
    <source>
        <dbReference type="ARBA" id="ARBA00023133"/>
    </source>
</evidence>
<feature type="transmembrane region" description="Helical" evidence="12">
    <location>
        <begin position="216"/>
        <end position="234"/>
    </location>
</feature>
<keyword evidence="3 12" id="KW-0812">Transmembrane</keyword>
<keyword evidence="5 12" id="KW-1133">Transmembrane helix</keyword>
<comment type="catalytic activity">
    <reaction evidence="11">
        <text>Fe(II)-heme o + 2 A + H2O = Fe(II)-heme a + 2 AH2</text>
        <dbReference type="Rhea" id="RHEA:63388"/>
        <dbReference type="ChEBI" id="CHEBI:13193"/>
        <dbReference type="ChEBI" id="CHEBI:15377"/>
        <dbReference type="ChEBI" id="CHEBI:17499"/>
        <dbReference type="ChEBI" id="CHEBI:60530"/>
        <dbReference type="ChEBI" id="CHEBI:61715"/>
        <dbReference type="EC" id="1.17.99.9"/>
    </reaction>
    <physiologicalReaction direction="left-to-right" evidence="11">
        <dbReference type="Rhea" id="RHEA:63389"/>
    </physiologicalReaction>
</comment>
<evidence type="ECO:0000256" key="7">
    <source>
        <dbReference type="ARBA" id="ARBA00023004"/>
    </source>
</evidence>
<dbReference type="InterPro" id="IPR023754">
    <property type="entry name" value="HemeA_Synthase_type2"/>
</dbReference>
<accession>A0A0E9NCH1</accession>
<dbReference type="Pfam" id="PF02628">
    <property type="entry name" value="COX15-CtaA"/>
    <property type="match status" value="1"/>
</dbReference>
<dbReference type="Proteomes" id="UP000033140">
    <property type="component" value="Unassembled WGS sequence"/>
</dbReference>
<evidence type="ECO:0000256" key="10">
    <source>
        <dbReference type="ARBA" id="ARBA00044501"/>
    </source>
</evidence>
<sequence>MFRSSICASCRLSLRSTVRRPATTFLSASAPLAHRANIAFTTQATFSRFNSTRPTSQNDLITKLAHGLLVRRAASTASAEAPPAEAPSPPPSPPVNSKATGYWLLFSASLVFGIVVIGGLTRLTESGLSITEWKPVTGTIPPLTHAEWETEFAKYKNSPEYKVLRSEDMTLAEFQYIFGFEWAHRVWGRAIGLVFVVPTLYLIARRRVTPRIAKRLLGIGALIGFQGFIGWWMVASGLKDELLEEGKHPRVSQYRLATHLGTAFLVYVAMLNTGLEILKSHAKSLPSNELLSKPELRPFRRYTHFLMALVFLTALSGAFVAGLDAGMIYNEFPTMGGPGRLAPPLSDLFSSDYATSPDHSDLYWRNFLENPVLVQLDHRILATTTFFATLALWIYSKRLPLLPLPAKRAADACMALVTMQVALGISTLLMCVPIPLAAAHQAGSLALLTGTLVLGSRVQPVRRAIASQNKAMKAAGVVGLAGMYVPGRRIEGL</sequence>
<feature type="transmembrane region" description="Helical" evidence="12">
    <location>
        <begin position="186"/>
        <end position="204"/>
    </location>
</feature>
<comment type="cofactor">
    <cofactor evidence="1">
        <name>heme b</name>
        <dbReference type="ChEBI" id="CHEBI:60344"/>
    </cofactor>
</comment>
<dbReference type="GO" id="GO:0005743">
    <property type="term" value="C:mitochondrial inner membrane"/>
    <property type="evidence" value="ECO:0007669"/>
    <property type="project" value="TreeGrafter"/>
</dbReference>
<feature type="transmembrane region" description="Helical" evidence="12">
    <location>
        <begin position="102"/>
        <end position="120"/>
    </location>
</feature>
<name>A0A0E9NCH1_SAICN</name>
<reference evidence="13 14" key="1">
    <citation type="journal article" date="2011" name="J. Gen. Appl. Microbiol.">
        <title>Draft genome sequencing of the enigmatic yeast Saitoella complicata.</title>
        <authorList>
            <person name="Nishida H."/>
            <person name="Hamamoto M."/>
            <person name="Sugiyama J."/>
        </authorList>
    </citation>
    <scope>NUCLEOTIDE SEQUENCE [LARGE SCALE GENOMIC DNA]</scope>
    <source>
        <strain evidence="13 14">NRRL Y-17804</strain>
    </source>
</reference>
<keyword evidence="8" id="KW-0350">Heme biosynthesis</keyword>
<keyword evidence="6" id="KW-0560">Oxidoreductase</keyword>